<feature type="domain" description="Dienelactone hydrolase" evidence="1">
    <location>
        <begin position="15"/>
        <end position="238"/>
    </location>
</feature>
<dbReference type="Proteomes" id="UP000658258">
    <property type="component" value="Unassembled WGS sequence"/>
</dbReference>
<evidence type="ECO:0000313" key="2">
    <source>
        <dbReference type="EMBL" id="GHE73713.1"/>
    </source>
</evidence>
<comment type="caution">
    <text evidence="2">The sequence shown here is derived from an EMBL/GenBank/DDBJ whole genome shotgun (WGS) entry which is preliminary data.</text>
</comment>
<evidence type="ECO:0000313" key="3">
    <source>
        <dbReference type="Proteomes" id="UP000658258"/>
    </source>
</evidence>
<proteinExistence type="predicted"/>
<keyword evidence="2" id="KW-0378">Hydrolase</keyword>
<gene>
    <name evidence="2" type="ORF">GCM10011340_33060</name>
</gene>
<sequence length="243" mass="26451">MVGQEVSYSTETTEMKGYIAYNKSSKERRPGVIVVHEWWGHNEYVRSRADELARLGYVALAVDMYGEGKQAEHPDDAGKFAGEVMSNLEEAKARFDAALATLKSNPNVDPDRIAAIGYCFGGSVVLSMANAGYNLDAVAAFHSGVDLPIKPTKDIKAKILVANGADDPFVPASSVARFRAAMDSVGADYKYVAYDGAVHAFTSPGANALGEKFNLPLMYNEDADKASWNELMSLFNEVFDEER</sequence>
<dbReference type="PANTHER" id="PTHR22946">
    <property type="entry name" value="DIENELACTONE HYDROLASE DOMAIN-CONTAINING PROTEIN-RELATED"/>
    <property type="match status" value="1"/>
</dbReference>
<dbReference type="InterPro" id="IPR002925">
    <property type="entry name" value="Dienelactn_hydro"/>
</dbReference>
<organism evidence="2 3">
    <name type="scientific">Roseivirga thermotolerans</name>
    <dbReference type="NCBI Taxonomy" id="1758176"/>
    <lineage>
        <taxon>Bacteria</taxon>
        <taxon>Pseudomonadati</taxon>
        <taxon>Bacteroidota</taxon>
        <taxon>Cytophagia</taxon>
        <taxon>Cytophagales</taxon>
        <taxon>Roseivirgaceae</taxon>
        <taxon>Roseivirga</taxon>
    </lineage>
</organism>
<reference evidence="3" key="1">
    <citation type="journal article" date="2019" name="Int. J. Syst. Evol. Microbiol.">
        <title>The Global Catalogue of Microorganisms (GCM) 10K type strain sequencing project: providing services to taxonomists for standard genome sequencing and annotation.</title>
        <authorList>
            <consortium name="The Broad Institute Genomics Platform"/>
            <consortium name="The Broad Institute Genome Sequencing Center for Infectious Disease"/>
            <person name="Wu L."/>
            <person name="Ma J."/>
        </authorList>
    </citation>
    <scope>NUCLEOTIDE SEQUENCE [LARGE SCALE GENOMIC DNA]</scope>
    <source>
        <strain evidence="3">CGMCC 1.15111</strain>
    </source>
</reference>
<dbReference type="Gene3D" id="3.40.50.1820">
    <property type="entry name" value="alpha/beta hydrolase"/>
    <property type="match status" value="1"/>
</dbReference>
<keyword evidence="3" id="KW-1185">Reference proteome</keyword>
<dbReference type="PANTHER" id="PTHR22946:SF0">
    <property type="entry name" value="DIENELACTONE HYDROLASE DOMAIN-CONTAINING PROTEIN"/>
    <property type="match status" value="1"/>
</dbReference>
<name>A0ABQ3IC82_9BACT</name>
<dbReference type="Pfam" id="PF01738">
    <property type="entry name" value="DLH"/>
    <property type="match status" value="1"/>
</dbReference>
<dbReference type="SUPFAM" id="SSF53474">
    <property type="entry name" value="alpha/beta-Hydrolases"/>
    <property type="match status" value="1"/>
</dbReference>
<evidence type="ECO:0000259" key="1">
    <source>
        <dbReference type="Pfam" id="PF01738"/>
    </source>
</evidence>
<dbReference type="InterPro" id="IPR029058">
    <property type="entry name" value="AB_hydrolase_fold"/>
</dbReference>
<dbReference type="EMBL" id="BNAG01000004">
    <property type="protein sequence ID" value="GHE73713.1"/>
    <property type="molecule type" value="Genomic_DNA"/>
</dbReference>
<dbReference type="InterPro" id="IPR050261">
    <property type="entry name" value="FrsA_esterase"/>
</dbReference>
<dbReference type="GO" id="GO:0016787">
    <property type="term" value="F:hydrolase activity"/>
    <property type="evidence" value="ECO:0007669"/>
    <property type="project" value="UniProtKB-KW"/>
</dbReference>
<accession>A0ABQ3IC82</accession>
<protein>
    <submittedName>
        <fullName evidence="2">Dienelactone hydrolase</fullName>
    </submittedName>
</protein>